<keyword evidence="2" id="KW-0597">Phosphoprotein</keyword>
<reference evidence="6 7" key="1">
    <citation type="submission" date="2023-10" db="EMBL/GenBank/DDBJ databases">
        <title>The genome sequence of Streptomyces sp. HUAS YS2.</title>
        <authorList>
            <person name="Mo P."/>
        </authorList>
    </citation>
    <scope>NUCLEOTIDE SEQUENCE [LARGE SCALE GENOMIC DNA]</scope>
    <source>
        <strain evidence="6 7">HUAS YS2</strain>
    </source>
</reference>
<dbReference type="SMART" id="SM00825">
    <property type="entry name" value="PKS_KS"/>
    <property type="match status" value="1"/>
</dbReference>
<evidence type="ECO:0000256" key="1">
    <source>
        <dbReference type="ARBA" id="ARBA00022450"/>
    </source>
</evidence>
<accession>A0ABZ0LRZ5</accession>
<feature type="region of interest" description="Disordered" evidence="4">
    <location>
        <begin position="441"/>
        <end position="495"/>
    </location>
</feature>
<dbReference type="InterPro" id="IPR014030">
    <property type="entry name" value="Ketoacyl_synth_N"/>
</dbReference>
<dbReference type="Gene3D" id="3.40.47.10">
    <property type="match status" value="1"/>
</dbReference>
<feature type="domain" description="Ketosynthase family 3 (KS3)" evidence="5">
    <location>
        <begin position="26"/>
        <end position="445"/>
    </location>
</feature>
<proteinExistence type="inferred from homology"/>
<dbReference type="Proteomes" id="UP001301731">
    <property type="component" value="Chromosome"/>
</dbReference>
<dbReference type="InterPro" id="IPR020841">
    <property type="entry name" value="PKS_Beta-ketoAc_synthase_dom"/>
</dbReference>
<dbReference type="CDD" id="cd00833">
    <property type="entry name" value="PKS"/>
    <property type="match status" value="1"/>
</dbReference>
<gene>
    <name evidence="6" type="ORF">R2D22_09320</name>
</gene>
<dbReference type="EMBL" id="CP137573">
    <property type="protein sequence ID" value="WOX21584.1"/>
    <property type="molecule type" value="Genomic_DNA"/>
</dbReference>
<feature type="compositionally biased region" description="Basic and acidic residues" evidence="4">
    <location>
        <begin position="454"/>
        <end position="470"/>
    </location>
</feature>
<feature type="compositionally biased region" description="Low complexity" evidence="4">
    <location>
        <begin position="485"/>
        <end position="495"/>
    </location>
</feature>
<evidence type="ECO:0000259" key="5">
    <source>
        <dbReference type="PROSITE" id="PS52004"/>
    </source>
</evidence>
<dbReference type="PANTHER" id="PTHR43775:SF37">
    <property type="entry name" value="SI:DKEY-61P9.11"/>
    <property type="match status" value="1"/>
</dbReference>
<keyword evidence="7" id="KW-1185">Reference proteome</keyword>
<evidence type="ECO:0000313" key="6">
    <source>
        <dbReference type="EMBL" id="WOX21584.1"/>
    </source>
</evidence>
<dbReference type="Pfam" id="PF02801">
    <property type="entry name" value="Ketoacyl-synt_C"/>
    <property type="match status" value="1"/>
</dbReference>
<dbReference type="Pfam" id="PF00109">
    <property type="entry name" value="ketoacyl-synt"/>
    <property type="match status" value="1"/>
</dbReference>
<dbReference type="InterPro" id="IPR014031">
    <property type="entry name" value="Ketoacyl_synth_C"/>
</dbReference>
<dbReference type="PROSITE" id="PS52004">
    <property type="entry name" value="KS3_2"/>
    <property type="match status" value="1"/>
</dbReference>
<keyword evidence="1" id="KW-0596">Phosphopantetheine</keyword>
<name>A0ABZ0LRZ5_9ACTN</name>
<dbReference type="InterPro" id="IPR050091">
    <property type="entry name" value="PKS_NRPS_Biosynth_Enz"/>
</dbReference>
<feature type="region of interest" description="Disordered" evidence="4">
    <location>
        <begin position="1"/>
        <end position="24"/>
    </location>
</feature>
<dbReference type="RefSeq" id="WP_318102605.1">
    <property type="nucleotide sequence ID" value="NZ_CP137573.1"/>
</dbReference>
<comment type="similarity">
    <text evidence="3">Belongs to the thiolase-like superfamily. Beta-ketoacyl-ACP synthases family.</text>
</comment>
<evidence type="ECO:0000256" key="3">
    <source>
        <dbReference type="RuleBase" id="RU003694"/>
    </source>
</evidence>
<sequence length="495" mass="51191">MYDHTGELGQEPATESARERGREDTTTAVAVIGIGCRLPGAHGPARLWELLRAGRDAVGPAPEDRFPADAAPPAGGLRGGFVDGADLFDAGFFGIPDGEADAMDPQQRLLLLTAWEALQDAGADPRALAGSRTAVFVGQSHADHWDRLRAARAGSLDLDCLVGGQQRSMLSGRLSHHLGLHGPSVTLDCAQASSLAAVHLACLSLRAGESRTALAGGANLVLGTTATEVFDGAGVLSREGRCRFGDAAADGFVRSDGVGVVVLKRLDRALADGDPVRAVILGSAMSHDGADEKRITDPSPAGQARAVRWAHEDAGTCPGDVGYVEAHGTGTRIDAVELAALTEVLAEGRPAGRPCLVGSVKSNIGHCEAAAGVAGLIKTVLCLEHGEVPPSLHFENPNPRVDWERLPLVVPTSLRPLPAPPGGPALAAVNGQGMSGTNVHLVLGPPPPRAPRPSADRAEGRPAGRAEGRPAGRPAQPWRLRRHAFPAAPARRPGP</sequence>
<evidence type="ECO:0000313" key="7">
    <source>
        <dbReference type="Proteomes" id="UP001301731"/>
    </source>
</evidence>
<dbReference type="PANTHER" id="PTHR43775">
    <property type="entry name" value="FATTY ACID SYNTHASE"/>
    <property type="match status" value="1"/>
</dbReference>
<keyword evidence="3" id="KW-0808">Transferase</keyword>
<dbReference type="SUPFAM" id="SSF53901">
    <property type="entry name" value="Thiolase-like"/>
    <property type="match status" value="1"/>
</dbReference>
<evidence type="ECO:0000256" key="4">
    <source>
        <dbReference type="SAM" id="MobiDB-lite"/>
    </source>
</evidence>
<evidence type="ECO:0000256" key="2">
    <source>
        <dbReference type="ARBA" id="ARBA00022553"/>
    </source>
</evidence>
<protein>
    <submittedName>
        <fullName evidence="6">Polyketide synthase</fullName>
    </submittedName>
</protein>
<dbReference type="InterPro" id="IPR016039">
    <property type="entry name" value="Thiolase-like"/>
</dbReference>
<organism evidence="6 7">
    <name type="scientific">Streptomyces solicathayae</name>
    <dbReference type="NCBI Taxonomy" id="3081768"/>
    <lineage>
        <taxon>Bacteria</taxon>
        <taxon>Bacillati</taxon>
        <taxon>Actinomycetota</taxon>
        <taxon>Actinomycetes</taxon>
        <taxon>Kitasatosporales</taxon>
        <taxon>Streptomycetaceae</taxon>
        <taxon>Streptomyces</taxon>
    </lineage>
</organism>